<feature type="compositionally biased region" description="Pro residues" evidence="2">
    <location>
        <begin position="103"/>
        <end position="123"/>
    </location>
</feature>
<keyword evidence="3" id="KW-0812">Transmembrane</keyword>
<name>A0A0N4V4V5_ENTVE</name>
<evidence type="ECO:0000259" key="4">
    <source>
        <dbReference type="SMART" id="SM01088"/>
    </source>
</evidence>
<dbReference type="EMBL" id="UXUI01007983">
    <property type="protein sequence ID" value="VDD90107.1"/>
    <property type="molecule type" value="Genomic_DNA"/>
</dbReference>
<dbReference type="InterPro" id="IPR002486">
    <property type="entry name" value="Col_cuticle_N"/>
</dbReference>
<dbReference type="SMART" id="SM01088">
    <property type="entry name" value="Col_cuticle_N"/>
    <property type="match status" value="1"/>
</dbReference>
<keyword evidence="3" id="KW-0472">Membrane</keyword>
<dbReference type="InterPro" id="IPR008160">
    <property type="entry name" value="Collagen"/>
</dbReference>
<keyword evidence="6" id="KW-1185">Reference proteome</keyword>
<gene>
    <name evidence="5" type="ORF">EVEC_LOCUS4858</name>
</gene>
<keyword evidence="1" id="KW-0677">Repeat</keyword>
<feature type="compositionally biased region" description="Low complexity" evidence="2">
    <location>
        <begin position="158"/>
        <end position="178"/>
    </location>
</feature>
<dbReference type="Pfam" id="PF01391">
    <property type="entry name" value="Collagen"/>
    <property type="match status" value="1"/>
</dbReference>
<dbReference type="GO" id="GO:0042302">
    <property type="term" value="F:structural constituent of cuticle"/>
    <property type="evidence" value="ECO:0007669"/>
    <property type="project" value="InterPro"/>
</dbReference>
<accession>A0A0N4V4V5</accession>
<feature type="transmembrane region" description="Helical" evidence="3">
    <location>
        <begin position="6"/>
        <end position="29"/>
    </location>
</feature>
<proteinExistence type="predicted"/>
<feature type="compositionally biased region" description="Low complexity" evidence="2">
    <location>
        <begin position="137"/>
        <end position="147"/>
    </location>
</feature>
<dbReference type="Pfam" id="PF01484">
    <property type="entry name" value="Col_cuticle_N"/>
    <property type="match status" value="1"/>
</dbReference>
<feature type="compositionally biased region" description="Pro residues" evidence="2">
    <location>
        <begin position="179"/>
        <end position="196"/>
    </location>
</feature>
<evidence type="ECO:0000256" key="2">
    <source>
        <dbReference type="SAM" id="MobiDB-lite"/>
    </source>
</evidence>
<organism evidence="7">
    <name type="scientific">Enterobius vermicularis</name>
    <name type="common">Human pinworm</name>
    <dbReference type="NCBI Taxonomy" id="51028"/>
    <lineage>
        <taxon>Eukaryota</taxon>
        <taxon>Metazoa</taxon>
        <taxon>Ecdysozoa</taxon>
        <taxon>Nematoda</taxon>
        <taxon>Chromadorea</taxon>
        <taxon>Rhabditida</taxon>
        <taxon>Spirurina</taxon>
        <taxon>Oxyuridomorpha</taxon>
        <taxon>Oxyuroidea</taxon>
        <taxon>Oxyuridae</taxon>
        <taxon>Enterobius</taxon>
    </lineage>
</organism>
<protein>
    <submittedName>
        <fullName evidence="7">Col_cuticle_N domain-containing protein</fullName>
    </submittedName>
</protein>
<sequence length="336" mass="34357">MGTRVLVNLASVASGGVILVTLIVVGILFRDINSLYYEVLDDMDEFKTLANDAWDEIMSVHGIQKQGSPAVGINPFAKLLSRNRRQAGLPKHCQCILPNRCPRGPPGPPGDPGIPGEDGPPGPDGRDGPDGIQISYPVDKPPGCVKCPPGPQGPPGPDGEMGPAGPDGHPGLPGRPGQQGPPGPQGPPGEPGPNGPPGLQGVRGPPGANGNKTVSRRGPKGPRGPMGPMGQPGPNGADGENGPRGPRGPQGPPGSPGPRGKDGPLGPQGAAGPNGLDGSYCPCPRRTNNIVPPSPCDPVLLTDQNFPKQSLDRKRVAAKSRVHAAKTVLRKNTEKQ</sequence>
<dbReference type="PANTHER" id="PTHR24637">
    <property type="entry name" value="COLLAGEN"/>
    <property type="match status" value="1"/>
</dbReference>
<dbReference type="STRING" id="51028.A0A0N4V4V5"/>
<evidence type="ECO:0000313" key="5">
    <source>
        <dbReference type="EMBL" id="VDD90107.1"/>
    </source>
</evidence>
<evidence type="ECO:0000256" key="1">
    <source>
        <dbReference type="ARBA" id="ARBA00022737"/>
    </source>
</evidence>
<reference evidence="5 6" key="2">
    <citation type="submission" date="2018-10" db="EMBL/GenBank/DDBJ databases">
        <authorList>
            <consortium name="Pathogen Informatics"/>
        </authorList>
    </citation>
    <scope>NUCLEOTIDE SEQUENCE [LARGE SCALE GENOMIC DNA]</scope>
</reference>
<reference evidence="7" key="1">
    <citation type="submission" date="2017-02" db="UniProtKB">
        <authorList>
            <consortium name="WormBaseParasite"/>
        </authorList>
    </citation>
    <scope>IDENTIFICATION</scope>
</reference>
<dbReference type="OrthoDB" id="5876933at2759"/>
<evidence type="ECO:0000313" key="7">
    <source>
        <dbReference type="WBParaSite" id="EVEC_0000520501-mRNA-1"/>
    </source>
</evidence>
<dbReference type="AlphaFoldDB" id="A0A0N4V4V5"/>
<dbReference type="Proteomes" id="UP000274131">
    <property type="component" value="Unassembled WGS sequence"/>
</dbReference>
<evidence type="ECO:0000313" key="6">
    <source>
        <dbReference type="Proteomes" id="UP000274131"/>
    </source>
</evidence>
<feature type="region of interest" description="Disordered" evidence="2">
    <location>
        <begin position="94"/>
        <end position="336"/>
    </location>
</feature>
<dbReference type="PANTHER" id="PTHR24637:SF236">
    <property type="entry name" value="NEMATODE CUTICLE COLLAGEN N-TERMINAL DOMAIN-CONTAINING PROTEIN"/>
    <property type="match status" value="1"/>
</dbReference>
<keyword evidence="3" id="KW-1133">Transmembrane helix</keyword>
<feature type="compositionally biased region" description="Pro residues" evidence="2">
    <location>
        <begin position="148"/>
        <end position="157"/>
    </location>
</feature>
<evidence type="ECO:0000256" key="3">
    <source>
        <dbReference type="SAM" id="Phobius"/>
    </source>
</evidence>
<feature type="domain" description="Nematode cuticle collagen N-terminal" evidence="4">
    <location>
        <begin position="5"/>
        <end position="57"/>
    </location>
</feature>
<dbReference type="WBParaSite" id="EVEC_0000520501-mRNA-1">
    <property type="protein sequence ID" value="EVEC_0000520501-mRNA-1"/>
    <property type="gene ID" value="EVEC_0000520501"/>
</dbReference>